<proteinExistence type="predicted"/>
<evidence type="ECO:0000313" key="2">
    <source>
        <dbReference type="Proteomes" id="UP000838412"/>
    </source>
</evidence>
<reference evidence="1" key="1">
    <citation type="submission" date="2022-01" db="EMBL/GenBank/DDBJ databases">
        <authorList>
            <person name="Braso-Vives M."/>
        </authorList>
    </citation>
    <scope>NUCLEOTIDE SEQUENCE</scope>
</reference>
<protein>
    <submittedName>
        <fullName evidence="1">Hypp1804 protein</fullName>
    </submittedName>
</protein>
<accession>A0A8J9ZPI0</accession>
<gene>
    <name evidence="1" type="primary">Hypp1804</name>
    <name evidence="1" type="ORF">BLAG_LOCUS15242</name>
</gene>
<organism evidence="1 2">
    <name type="scientific">Branchiostoma lanceolatum</name>
    <name type="common">Common lancelet</name>
    <name type="synonym">Amphioxus lanceolatum</name>
    <dbReference type="NCBI Taxonomy" id="7740"/>
    <lineage>
        <taxon>Eukaryota</taxon>
        <taxon>Metazoa</taxon>
        <taxon>Chordata</taxon>
        <taxon>Cephalochordata</taxon>
        <taxon>Leptocardii</taxon>
        <taxon>Amphioxiformes</taxon>
        <taxon>Branchiostomatidae</taxon>
        <taxon>Branchiostoma</taxon>
    </lineage>
</organism>
<evidence type="ECO:0000313" key="1">
    <source>
        <dbReference type="EMBL" id="CAH1257248.1"/>
    </source>
</evidence>
<dbReference type="AlphaFoldDB" id="A0A8J9ZPI0"/>
<dbReference type="OrthoDB" id="10374868at2759"/>
<dbReference type="Proteomes" id="UP000838412">
    <property type="component" value="Chromosome 3"/>
</dbReference>
<dbReference type="EMBL" id="OV696688">
    <property type="protein sequence ID" value="CAH1257248.1"/>
    <property type="molecule type" value="Genomic_DNA"/>
</dbReference>
<sequence length="153" mass="17830">MYMWSRLPGIRWIVIPRPPGGDLPNALLMTSSKARWQEGSDGQFRLVSTEESFNRPNHIPRPKLRVTPTVAWERKMNGRWKFVAYPGEDQIHVGWQPVHNGGWKSVYLTKEEMKMIVVPRRHSRAAMSSEAYRTSSVDTRSYPSIRDRIFSFI</sequence>
<keyword evidence="2" id="KW-1185">Reference proteome</keyword>
<name>A0A8J9ZPI0_BRALA</name>